<evidence type="ECO:0000313" key="3">
    <source>
        <dbReference type="Proteomes" id="UP000000321"/>
    </source>
</evidence>
<dbReference type="RefSeq" id="WP_009208646.1">
    <property type="nucleotide sequence ID" value="NZ_BBWP01000054.1"/>
</dbReference>
<dbReference type="Proteomes" id="UP000000321">
    <property type="component" value="Unassembled WGS sequence"/>
</dbReference>
<organism evidence="2 3">
    <name type="scientific">Aurantimonas manganoxydans (strain ATCC BAA-1229 / DSM 21871 / SI85-9A1)</name>
    <dbReference type="NCBI Taxonomy" id="287752"/>
    <lineage>
        <taxon>Bacteria</taxon>
        <taxon>Pseudomonadati</taxon>
        <taxon>Pseudomonadota</taxon>
        <taxon>Alphaproteobacteria</taxon>
        <taxon>Hyphomicrobiales</taxon>
        <taxon>Aurantimonadaceae</taxon>
        <taxon>Aurantimonas</taxon>
    </lineage>
</organism>
<feature type="domain" description="Glycosyltransferase subfamily 4-like N-terminal" evidence="1">
    <location>
        <begin position="15"/>
        <end position="135"/>
    </location>
</feature>
<name>Q1YK68_AURMS</name>
<evidence type="ECO:0000313" key="2">
    <source>
        <dbReference type="EMBL" id="EAS50655.1"/>
    </source>
</evidence>
<protein>
    <submittedName>
        <fullName evidence="2">Putative glycosyltransferase, group 1</fullName>
    </submittedName>
</protein>
<dbReference type="HOGENOM" id="CLU_009583_8_1_5"/>
<dbReference type="EMBL" id="AAPJ01000002">
    <property type="protein sequence ID" value="EAS50655.1"/>
    <property type="molecule type" value="Genomic_DNA"/>
</dbReference>
<accession>Q1YK68</accession>
<evidence type="ECO:0000259" key="1">
    <source>
        <dbReference type="Pfam" id="PF13477"/>
    </source>
</evidence>
<dbReference type="SUPFAM" id="SSF53756">
    <property type="entry name" value="UDP-Glycosyltransferase/glycogen phosphorylase"/>
    <property type="match status" value="1"/>
</dbReference>
<dbReference type="PANTHER" id="PTHR12526:SF638">
    <property type="entry name" value="SPORE COAT PROTEIN SA"/>
    <property type="match status" value="1"/>
</dbReference>
<gene>
    <name evidence="2" type="ORF">SI859A1_00777</name>
</gene>
<sequence length="387" mass="41243">MERPADATKSPARPKLVFIITEDWFFVSHFLPMARAARDAGFETVVVTRVRDHAGPIEAVGARIVPLEAERREVGIKAVASALWRMTAILKREKPAIVHCIALRSILVGGAAARLAGISRRIYAVTGLGYLGARSDTTGRAIRAAIAATIRIGLTGKRTRFLLENTGDAGFLRLPADSLRILVVGGAGIDPAAYPQAPLPPAPPLKVAVVARMLWSKGIDTIVEAVRLARRRGVDVTLSLYGTPDPSNPRAFSAETLAEWSAEPFIDWHGRTEDVAAVWAAHHLACLPSRGGEGLPRTLLEAAACGRPLLTTNVPGCGDFVRDGQDGIVLPAGDSQGFAAALARFASEPELAARMGASARARVARGYTTNDVEQAVAKLYRDLAQTM</sequence>
<dbReference type="InterPro" id="IPR028098">
    <property type="entry name" value="Glyco_trans_4-like_N"/>
</dbReference>
<comment type="caution">
    <text evidence="2">The sequence shown here is derived from an EMBL/GenBank/DDBJ whole genome shotgun (WGS) entry which is preliminary data.</text>
</comment>
<dbReference type="GO" id="GO:0016757">
    <property type="term" value="F:glycosyltransferase activity"/>
    <property type="evidence" value="ECO:0007669"/>
    <property type="project" value="TreeGrafter"/>
</dbReference>
<dbReference type="BioCyc" id="AURANTIMONAS:SI859A1_00777-MONOMER"/>
<proteinExistence type="predicted"/>
<dbReference type="Pfam" id="PF13692">
    <property type="entry name" value="Glyco_trans_1_4"/>
    <property type="match status" value="1"/>
</dbReference>
<dbReference type="PANTHER" id="PTHR12526">
    <property type="entry name" value="GLYCOSYLTRANSFERASE"/>
    <property type="match status" value="1"/>
</dbReference>
<dbReference type="Pfam" id="PF13477">
    <property type="entry name" value="Glyco_trans_4_2"/>
    <property type="match status" value="1"/>
</dbReference>
<keyword evidence="2" id="KW-0808">Transferase</keyword>
<reference evidence="2 3" key="1">
    <citation type="journal article" date="2008" name="Appl. Environ. Microbiol.">
        <title>Genomic insights into Mn(II) oxidation by the marine alphaproteobacterium Aurantimonas sp. strain SI85-9A1.</title>
        <authorList>
            <person name="Dick G.J."/>
            <person name="Podell S."/>
            <person name="Johnson H.A."/>
            <person name="Rivera-Espinoza Y."/>
            <person name="Bernier-Latmani R."/>
            <person name="McCarthy J.K."/>
            <person name="Torpey J.W."/>
            <person name="Clement B.G."/>
            <person name="Gaasterland T."/>
            <person name="Tebo B.M."/>
        </authorList>
    </citation>
    <scope>NUCLEOTIDE SEQUENCE [LARGE SCALE GENOMIC DNA]</scope>
    <source>
        <strain evidence="2 3">SI85-9A1</strain>
    </source>
</reference>
<dbReference type="AlphaFoldDB" id="Q1YK68"/>
<dbReference type="Gene3D" id="3.40.50.2000">
    <property type="entry name" value="Glycogen Phosphorylase B"/>
    <property type="match status" value="2"/>
</dbReference>
<keyword evidence="3" id="KW-1185">Reference proteome</keyword>
<dbReference type="CDD" id="cd03808">
    <property type="entry name" value="GT4_CapM-like"/>
    <property type="match status" value="1"/>
</dbReference>